<dbReference type="EMBL" id="CM026427">
    <property type="protein sequence ID" value="KAG0570402.1"/>
    <property type="molecule type" value="Genomic_DNA"/>
</dbReference>
<name>A0A8T0HIZ1_CERPU</name>
<sequence length="292" mass="32707">MGSGEMEVDERVRVSEYVTVLLVPMSTAVEGNAAKKCKLDKSRERPTDGPGERLLAISADASKLRECSKYFATCMSERWPTHVGTPRQFRLEAHTEVRFYEDCFGRMYFPYKAIKSVGECIELLKVASQISYAQVLDIGVKYLAAAPWSGEEEKQIRSFCDSGQLSLDSINDLHKRLQLGTTAREREEIHLKRTHGILKRYLQLSLLTVNSQKETLAESRRLFETGFKATIAGSGPGKSAKLLPKVLTLVTEESEKLLISLKKALKKGPFLSSIFSISVGFLKQCAFLMLDK</sequence>
<dbReference type="PANTHER" id="PTHR31060">
    <property type="entry name" value="OSJNBA0011J08.25 PROTEIN-RELATED"/>
    <property type="match status" value="1"/>
</dbReference>
<keyword evidence="2" id="KW-1185">Reference proteome</keyword>
<reference evidence="1 2" key="1">
    <citation type="submission" date="2020-06" db="EMBL/GenBank/DDBJ databases">
        <title>WGS assembly of Ceratodon purpureus strain R40.</title>
        <authorList>
            <person name="Carey S.B."/>
            <person name="Jenkins J."/>
            <person name="Shu S."/>
            <person name="Lovell J.T."/>
            <person name="Sreedasyam A."/>
            <person name="Maumus F."/>
            <person name="Tiley G.P."/>
            <person name="Fernandez-Pozo N."/>
            <person name="Barry K."/>
            <person name="Chen C."/>
            <person name="Wang M."/>
            <person name="Lipzen A."/>
            <person name="Daum C."/>
            <person name="Saski C.A."/>
            <person name="Payton A.C."/>
            <person name="Mcbreen J.C."/>
            <person name="Conrad R.E."/>
            <person name="Kollar L.M."/>
            <person name="Olsson S."/>
            <person name="Huttunen S."/>
            <person name="Landis J.B."/>
            <person name="Wickett N.J."/>
            <person name="Johnson M.G."/>
            <person name="Rensing S.A."/>
            <person name="Grimwood J."/>
            <person name="Schmutz J."/>
            <person name="Mcdaniel S.F."/>
        </authorList>
    </citation>
    <scope>NUCLEOTIDE SEQUENCE [LARGE SCALE GENOMIC DNA]</scope>
    <source>
        <strain evidence="1 2">R40</strain>
    </source>
</reference>
<dbReference type="PANTHER" id="PTHR31060:SF37">
    <property type="entry name" value="BTB DOMAIN-CONTAINING PROTEIN"/>
    <property type="match status" value="1"/>
</dbReference>
<comment type="caution">
    <text evidence="1">The sequence shown here is derived from an EMBL/GenBank/DDBJ whole genome shotgun (WGS) entry which is preliminary data.</text>
</comment>
<evidence type="ECO:0000313" key="2">
    <source>
        <dbReference type="Proteomes" id="UP000822688"/>
    </source>
</evidence>
<evidence type="ECO:0000313" key="1">
    <source>
        <dbReference type="EMBL" id="KAG0570402.1"/>
    </source>
</evidence>
<dbReference type="Proteomes" id="UP000822688">
    <property type="component" value="Chromosome 6"/>
</dbReference>
<gene>
    <name evidence="1" type="ORF">KC19_6G159700</name>
</gene>
<dbReference type="InterPro" id="IPR038920">
    <property type="entry name" value="At3g05675-like"/>
</dbReference>
<accession>A0A8T0HIZ1</accession>
<organism evidence="1 2">
    <name type="scientific">Ceratodon purpureus</name>
    <name type="common">Fire moss</name>
    <name type="synonym">Dicranum purpureum</name>
    <dbReference type="NCBI Taxonomy" id="3225"/>
    <lineage>
        <taxon>Eukaryota</taxon>
        <taxon>Viridiplantae</taxon>
        <taxon>Streptophyta</taxon>
        <taxon>Embryophyta</taxon>
        <taxon>Bryophyta</taxon>
        <taxon>Bryophytina</taxon>
        <taxon>Bryopsida</taxon>
        <taxon>Dicranidae</taxon>
        <taxon>Pseudoditrichales</taxon>
        <taxon>Ditrichaceae</taxon>
        <taxon>Ceratodon</taxon>
    </lineage>
</organism>
<protein>
    <submittedName>
        <fullName evidence="1">Uncharacterized protein</fullName>
    </submittedName>
</protein>
<dbReference type="AlphaFoldDB" id="A0A8T0HIZ1"/>
<proteinExistence type="predicted"/>